<name>A0A9D2F370_9FIRM</name>
<evidence type="ECO:0000256" key="1">
    <source>
        <dbReference type="ARBA" id="ARBA00022801"/>
    </source>
</evidence>
<evidence type="ECO:0000313" key="7">
    <source>
        <dbReference type="Proteomes" id="UP000824031"/>
    </source>
</evidence>
<evidence type="ECO:0000313" key="6">
    <source>
        <dbReference type="EMBL" id="HIZ48674.1"/>
    </source>
</evidence>
<protein>
    <submittedName>
        <fullName evidence="6">Patatin-like phospholipase family protein</fullName>
    </submittedName>
</protein>
<keyword evidence="1 4" id="KW-0378">Hydrolase</keyword>
<evidence type="ECO:0000256" key="4">
    <source>
        <dbReference type="PROSITE-ProRule" id="PRU01161"/>
    </source>
</evidence>
<dbReference type="GO" id="GO:0016042">
    <property type="term" value="P:lipid catabolic process"/>
    <property type="evidence" value="ECO:0007669"/>
    <property type="project" value="UniProtKB-UniRule"/>
</dbReference>
<feature type="domain" description="PNPLA" evidence="5">
    <location>
        <begin position="11"/>
        <end position="187"/>
    </location>
</feature>
<dbReference type="PANTHER" id="PTHR14226">
    <property type="entry name" value="NEUROPATHY TARGET ESTERASE/SWISS CHEESE D.MELANOGASTER"/>
    <property type="match status" value="1"/>
</dbReference>
<organism evidence="6 7">
    <name type="scientific">Candidatus Gemmiger excrementavium</name>
    <dbReference type="NCBI Taxonomy" id="2838608"/>
    <lineage>
        <taxon>Bacteria</taxon>
        <taxon>Bacillati</taxon>
        <taxon>Bacillota</taxon>
        <taxon>Clostridia</taxon>
        <taxon>Eubacteriales</taxon>
        <taxon>Gemmiger</taxon>
    </lineage>
</organism>
<keyword evidence="3 4" id="KW-0443">Lipid metabolism</keyword>
<dbReference type="PROSITE" id="PS51635">
    <property type="entry name" value="PNPLA"/>
    <property type="match status" value="1"/>
</dbReference>
<feature type="short sequence motif" description="GXGXXG" evidence="4">
    <location>
        <begin position="15"/>
        <end position="20"/>
    </location>
</feature>
<dbReference type="CDD" id="cd07209">
    <property type="entry name" value="Pat_hypo_Ecoli_Z1214_like"/>
    <property type="match status" value="1"/>
</dbReference>
<dbReference type="SUPFAM" id="SSF52151">
    <property type="entry name" value="FabD/lysophospholipase-like"/>
    <property type="match status" value="1"/>
</dbReference>
<feature type="short sequence motif" description="DGA/G" evidence="4">
    <location>
        <begin position="174"/>
        <end position="176"/>
    </location>
</feature>
<dbReference type="PANTHER" id="PTHR14226:SF29">
    <property type="entry name" value="NEUROPATHY TARGET ESTERASE SWS"/>
    <property type="match status" value="1"/>
</dbReference>
<feature type="short sequence motif" description="GXSXG" evidence="4">
    <location>
        <begin position="42"/>
        <end position="46"/>
    </location>
</feature>
<dbReference type="GO" id="GO:0016787">
    <property type="term" value="F:hydrolase activity"/>
    <property type="evidence" value="ECO:0007669"/>
    <property type="project" value="UniProtKB-UniRule"/>
</dbReference>
<reference evidence="6" key="2">
    <citation type="submission" date="2021-04" db="EMBL/GenBank/DDBJ databases">
        <authorList>
            <person name="Gilroy R."/>
        </authorList>
    </citation>
    <scope>NUCLEOTIDE SEQUENCE</scope>
    <source>
        <strain evidence="6">3436</strain>
    </source>
</reference>
<dbReference type="InterPro" id="IPR050301">
    <property type="entry name" value="NTE"/>
</dbReference>
<feature type="active site" description="Proton acceptor" evidence="4">
    <location>
        <position position="174"/>
    </location>
</feature>
<dbReference type="AlphaFoldDB" id="A0A9D2F370"/>
<dbReference type="Gene3D" id="3.40.1090.10">
    <property type="entry name" value="Cytosolic phospholipase A2 catalytic domain"/>
    <property type="match status" value="2"/>
</dbReference>
<dbReference type="InterPro" id="IPR016035">
    <property type="entry name" value="Acyl_Trfase/lysoPLipase"/>
</dbReference>
<dbReference type="Proteomes" id="UP000824031">
    <property type="component" value="Unassembled WGS sequence"/>
</dbReference>
<sequence length="396" mass="43330">MDRAAKPVRGLALAGGGAKGSYQIGVWHALQELHWTPAIITGTSVGTLNGCMFAIGKIKELEELWLSLDVHDVLDVPSSLKGEEFNAFLLDVIRSGGINVEPLAEIITRFVDEEEVRRAPIRFGLVMTELATMRSIQRSLEEIPKGQLKEYMLGSTACFPALRPREIDGVKYIDGGWRDNLPLDLAAAMGATELIGVDVDGIGFVKPNTTGLPTRIIRSHWNLGPMLDFDPARARRNIALGYFDTLRNFGRFGGTAYAMLPDPDGYLTRFAETYQKRLAAVVARAPEVELMERAARQKMNYPAPYAPNPSAPTRGALAPLELAAERLHVPEDIPYTPKLLAAAFMGSFDKDPADRFPALLEGRDSGLMTERAMAAAVPEEFVTALVSRVLAETPLL</sequence>
<dbReference type="Pfam" id="PF01734">
    <property type="entry name" value="Patatin"/>
    <property type="match status" value="1"/>
</dbReference>
<accession>A0A9D2F370</accession>
<evidence type="ECO:0000256" key="2">
    <source>
        <dbReference type="ARBA" id="ARBA00022963"/>
    </source>
</evidence>
<keyword evidence="2 4" id="KW-0442">Lipid degradation</keyword>
<gene>
    <name evidence="6" type="ORF">H9810_08155</name>
</gene>
<dbReference type="InterPro" id="IPR002641">
    <property type="entry name" value="PNPLA_dom"/>
</dbReference>
<evidence type="ECO:0000259" key="5">
    <source>
        <dbReference type="PROSITE" id="PS51635"/>
    </source>
</evidence>
<evidence type="ECO:0000256" key="3">
    <source>
        <dbReference type="ARBA" id="ARBA00023098"/>
    </source>
</evidence>
<proteinExistence type="predicted"/>
<dbReference type="EMBL" id="DXBO01000121">
    <property type="protein sequence ID" value="HIZ48674.1"/>
    <property type="molecule type" value="Genomic_DNA"/>
</dbReference>
<comment type="caution">
    <text evidence="6">The sequence shown here is derived from an EMBL/GenBank/DDBJ whole genome shotgun (WGS) entry which is preliminary data.</text>
</comment>
<feature type="active site" description="Nucleophile" evidence="4">
    <location>
        <position position="44"/>
    </location>
</feature>
<reference evidence="6" key="1">
    <citation type="journal article" date="2021" name="PeerJ">
        <title>Extensive microbial diversity within the chicken gut microbiome revealed by metagenomics and culture.</title>
        <authorList>
            <person name="Gilroy R."/>
            <person name="Ravi A."/>
            <person name="Getino M."/>
            <person name="Pursley I."/>
            <person name="Horton D.L."/>
            <person name="Alikhan N.F."/>
            <person name="Baker D."/>
            <person name="Gharbi K."/>
            <person name="Hall N."/>
            <person name="Watson M."/>
            <person name="Adriaenssens E.M."/>
            <person name="Foster-Nyarko E."/>
            <person name="Jarju S."/>
            <person name="Secka A."/>
            <person name="Antonio M."/>
            <person name="Oren A."/>
            <person name="Chaudhuri R.R."/>
            <person name="La Ragione R."/>
            <person name="Hildebrand F."/>
            <person name="Pallen M.J."/>
        </authorList>
    </citation>
    <scope>NUCLEOTIDE SEQUENCE</scope>
    <source>
        <strain evidence="6">3436</strain>
    </source>
</reference>